<feature type="domain" description="RAWUL" evidence="2">
    <location>
        <begin position="104"/>
        <end position="169"/>
    </location>
</feature>
<feature type="region of interest" description="Disordered" evidence="1">
    <location>
        <begin position="293"/>
        <end position="321"/>
    </location>
</feature>
<dbReference type="Pfam" id="PF16207">
    <property type="entry name" value="RAWUL"/>
    <property type="match status" value="1"/>
</dbReference>
<feature type="region of interest" description="Disordered" evidence="1">
    <location>
        <begin position="868"/>
        <end position="929"/>
    </location>
</feature>
<accession>A0ABQ9J1H5</accession>
<dbReference type="PANTHER" id="PTHR10825">
    <property type="entry name" value="RING FINGER DOMAIN-CONTAINING, POLYCOMB GROUP COMPONENT"/>
    <property type="match status" value="1"/>
</dbReference>
<dbReference type="PANTHER" id="PTHR10825:SF29">
    <property type="entry name" value="POLYCOMB GROUP RING FINGER PROTEIN 1"/>
    <property type="match status" value="1"/>
</dbReference>
<gene>
    <name evidence="3" type="ORF">NQ317_014156</name>
</gene>
<reference evidence="3" key="1">
    <citation type="journal article" date="2023" name="Insect Mol. Biol.">
        <title>Genome sequencing provides insights into the evolution of gene families encoding plant cell wall-degrading enzymes in longhorned beetles.</title>
        <authorList>
            <person name="Shin N.R."/>
            <person name="Okamura Y."/>
            <person name="Kirsch R."/>
            <person name="Pauchet Y."/>
        </authorList>
    </citation>
    <scope>NUCLEOTIDE SEQUENCE</scope>
    <source>
        <strain evidence="3">MMC_N1</strain>
    </source>
</reference>
<feature type="compositionally biased region" description="Polar residues" evidence="1">
    <location>
        <begin position="689"/>
        <end position="698"/>
    </location>
</feature>
<feature type="compositionally biased region" description="Low complexity" evidence="1">
    <location>
        <begin position="875"/>
        <end position="884"/>
    </location>
</feature>
<evidence type="ECO:0000259" key="2">
    <source>
        <dbReference type="Pfam" id="PF16207"/>
    </source>
</evidence>
<dbReference type="InterPro" id="IPR032443">
    <property type="entry name" value="RAWUL"/>
</dbReference>
<dbReference type="EMBL" id="JAPWTJ010001602">
    <property type="protein sequence ID" value="KAJ8970569.1"/>
    <property type="molecule type" value="Genomic_DNA"/>
</dbReference>
<evidence type="ECO:0000256" key="1">
    <source>
        <dbReference type="SAM" id="MobiDB-lite"/>
    </source>
</evidence>
<feature type="region of interest" description="Disordered" evidence="1">
    <location>
        <begin position="194"/>
        <end position="275"/>
    </location>
</feature>
<dbReference type="CDD" id="cd17082">
    <property type="entry name" value="RAWUL_PCGF2_like"/>
    <property type="match status" value="1"/>
</dbReference>
<dbReference type="Gene3D" id="3.10.20.90">
    <property type="entry name" value="Phosphatidylinositol 3-kinase Catalytic Subunit, Chain A, domain 1"/>
    <property type="match status" value="1"/>
</dbReference>
<organism evidence="3 4">
    <name type="scientific">Molorchus minor</name>
    <dbReference type="NCBI Taxonomy" id="1323400"/>
    <lineage>
        <taxon>Eukaryota</taxon>
        <taxon>Metazoa</taxon>
        <taxon>Ecdysozoa</taxon>
        <taxon>Arthropoda</taxon>
        <taxon>Hexapoda</taxon>
        <taxon>Insecta</taxon>
        <taxon>Pterygota</taxon>
        <taxon>Neoptera</taxon>
        <taxon>Endopterygota</taxon>
        <taxon>Coleoptera</taxon>
        <taxon>Polyphaga</taxon>
        <taxon>Cucujiformia</taxon>
        <taxon>Chrysomeloidea</taxon>
        <taxon>Cerambycidae</taxon>
        <taxon>Lamiinae</taxon>
        <taxon>Monochamini</taxon>
        <taxon>Molorchus</taxon>
    </lineage>
</organism>
<feature type="region of interest" description="Disordered" evidence="1">
    <location>
        <begin position="453"/>
        <end position="503"/>
    </location>
</feature>
<protein>
    <recommendedName>
        <fullName evidence="2">RAWUL domain-containing protein</fullName>
    </recommendedName>
</protein>
<name>A0ABQ9J1H5_9CUCU</name>
<evidence type="ECO:0000313" key="3">
    <source>
        <dbReference type="EMBL" id="KAJ8970569.1"/>
    </source>
</evidence>
<comment type="caution">
    <text evidence="3">The sequence shown here is derived from an EMBL/GenBank/DDBJ whole genome shotgun (WGS) entry which is preliminary data.</text>
</comment>
<feature type="compositionally biased region" description="Basic and acidic residues" evidence="1">
    <location>
        <begin position="249"/>
        <end position="275"/>
    </location>
</feature>
<feature type="region of interest" description="Disordered" evidence="1">
    <location>
        <begin position="779"/>
        <end position="843"/>
    </location>
</feature>
<keyword evidence="4" id="KW-1185">Reference proteome</keyword>
<feature type="compositionally biased region" description="Polar residues" evidence="1">
    <location>
        <begin position="1006"/>
        <end position="1020"/>
    </location>
</feature>
<feature type="region of interest" description="Disordered" evidence="1">
    <location>
        <begin position="714"/>
        <end position="740"/>
    </location>
</feature>
<dbReference type="Proteomes" id="UP001162164">
    <property type="component" value="Unassembled WGS sequence"/>
</dbReference>
<proteinExistence type="predicted"/>
<evidence type="ECO:0000313" key="4">
    <source>
        <dbReference type="Proteomes" id="UP001162164"/>
    </source>
</evidence>
<feature type="region of interest" description="Disordered" evidence="1">
    <location>
        <begin position="950"/>
        <end position="1020"/>
    </location>
</feature>
<sequence length="1109" mass="122053">MYTLLDKTLQDIVYKLVPELFLKEMTRRKLFYQKYPQIACRISPEERGEDTERTIFNPQDFISLSMEYVSADSTPGAISLSEIKNGLDKNKNLTAEENQALIKRFLQCPGMCRVEVLKKFVRNKYNVDTNLFYIDILYKRVPLPDHYTLIDIAYIYSWKRNEPMKFYFRIIDINKASERFDMLTATQVPELVIRTPTRGPRNNGERTGTSRKRDGGAAKRISKAARQTSQNIADGVKKPTETSVSKSDTGAENKCDNKGDNKEHQGKCGVDNKGDKVDKHVKETKAIVAVADTNNKKSIEPETTDQSARRDNGTKVLSKPEIAEQIKPKVQTDKGDNVSKNSVYTNITLNRTNNVEIITKIQKVSNKEGQPIGLNIIKQTVKKGGKAGSSPVSKVVQNAPSVKKPEVVDNKNDPGCSGQNSEPMDTLEDEKHKFFKSIELTAKSTLQTVVAKQDEASTSAIGQKRKTSSPAKNDRAKKTRIEKKPTTRIIIQPKPTKPGTSVEQQLNSCGLQSLIDSCKINIPSSLSITLKESSDKPPAPPPPAKNYIEILKLSDDNAVEAVRIDGKCDAAKKPDMPKLCDNDEKVDQDLSEIAKSLTEKIPMSTTVSQIVGPKPQFPIPVKNNAPSKFGLQPSAVPDVSCKVLNVPKENKLNPRSPQTFQKIFEESIKKPEGSPEKGAQKSALDLSGEQPTASSSKRNILEIASKLYKKTKLEQEQGQAEVRNEEAASTVPKVPIPRLPNQRKPIQKTVLPKLSTSMRSNALGMNYTISVGQTRVNGVLAPPKKEDGKSEQPPVVSTSFVPPKESTGSSPRPNSIPRNISPGLGLNSPRNSPKHSPKSSPVIKHMYAPVPNLMDQLRVYTYNHKLPSPNSRCLSVPASPSKAPSPRRQHSPSTSTSPKMRGNSPKLPDDLLKLPGNSPKLPDDLLKLSDNSPKLSDDLLKLSGNSPKLSNDLLKLPGGSPKLPCGSPKLPEMPKEAVSPKSGLPQPSPVDSLKNRSSSPAGSSSKNPQKASPGGNQQAQFNPNQILEKYNIQNLAQLTASLNFNSAGFGLNPGNQLAALQHAMLLKHFELQNRQNWLNMNQGPLLQYEKYLQSLKNNQSHLLGNIKEN</sequence>
<feature type="compositionally biased region" description="Polar residues" evidence="1">
    <location>
        <begin position="795"/>
        <end position="818"/>
    </location>
</feature>
<feature type="compositionally biased region" description="Polar residues" evidence="1">
    <location>
        <begin position="390"/>
        <end position="400"/>
    </location>
</feature>
<feature type="compositionally biased region" description="Basic and acidic residues" evidence="1">
    <location>
        <begin position="403"/>
        <end position="412"/>
    </location>
</feature>
<feature type="region of interest" description="Disordered" evidence="1">
    <location>
        <begin position="384"/>
        <end position="425"/>
    </location>
</feature>
<feature type="compositionally biased region" description="Basic and acidic residues" evidence="1">
    <location>
        <begin position="667"/>
        <end position="679"/>
    </location>
</feature>
<feature type="compositionally biased region" description="Low complexity" evidence="1">
    <location>
        <begin position="953"/>
        <end position="969"/>
    </location>
</feature>
<feature type="region of interest" description="Disordered" evidence="1">
    <location>
        <begin position="667"/>
        <end position="698"/>
    </location>
</feature>